<dbReference type="GO" id="GO:0016780">
    <property type="term" value="F:phosphotransferase activity, for other substituted phosphate groups"/>
    <property type="evidence" value="ECO:0007669"/>
    <property type="project" value="TreeGrafter"/>
</dbReference>
<dbReference type="Gene3D" id="3.40.50.720">
    <property type="entry name" value="NAD(P)-binding Rossmann-like Domain"/>
    <property type="match status" value="1"/>
</dbReference>
<keyword evidence="6 7" id="KW-0472">Membrane</keyword>
<dbReference type="EMBL" id="SMAO01000012">
    <property type="protein sequence ID" value="TCT18694.1"/>
    <property type="molecule type" value="Genomic_DNA"/>
</dbReference>
<evidence type="ECO:0000256" key="1">
    <source>
        <dbReference type="ARBA" id="ARBA00004141"/>
    </source>
</evidence>
<evidence type="ECO:0000256" key="7">
    <source>
        <dbReference type="SAM" id="Phobius"/>
    </source>
</evidence>
<reference evidence="9 10" key="1">
    <citation type="submission" date="2019-03" db="EMBL/GenBank/DDBJ databases">
        <title>Genomic Encyclopedia of Type Strains, Phase IV (KMG-IV): sequencing the most valuable type-strain genomes for metagenomic binning, comparative biology and taxonomic classification.</title>
        <authorList>
            <person name="Goeker M."/>
        </authorList>
    </citation>
    <scope>NUCLEOTIDE SEQUENCE [LARGE SCALE GENOMIC DNA]</scope>
    <source>
        <strain evidence="9 10">DSM 13587</strain>
    </source>
</reference>
<dbReference type="Pfam" id="PF02397">
    <property type="entry name" value="Bac_transf"/>
    <property type="match status" value="1"/>
</dbReference>
<comment type="caution">
    <text evidence="9">The sequence shown here is derived from an EMBL/GenBank/DDBJ whole genome shotgun (WGS) entry which is preliminary data.</text>
</comment>
<feature type="transmembrane region" description="Helical" evidence="7">
    <location>
        <begin position="61"/>
        <end position="82"/>
    </location>
</feature>
<dbReference type="SUPFAM" id="SSF51735">
    <property type="entry name" value="NAD(P)-binding Rossmann-fold domains"/>
    <property type="match status" value="1"/>
</dbReference>
<dbReference type="PANTHER" id="PTHR30576:SF0">
    <property type="entry name" value="UNDECAPRENYL-PHOSPHATE N-ACETYLGALACTOSAMINYL 1-PHOSPHATE TRANSFERASE-RELATED"/>
    <property type="match status" value="1"/>
</dbReference>
<keyword evidence="5 7" id="KW-1133">Transmembrane helix</keyword>
<protein>
    <submittedName>
        <fullName evidence="9">Undecaprenyl-phosphate glucose phosphotransferase</fullName>
    </submittedName>
</protein>
<evidence type="ECO:0000256" key="4">
    <source>
        <dbReference type="ARBA" id="ARBA00022692"/>
    </source>
</evidence>
<feature type="transmembrane region" description="Helical" evidence="7">
    <location>
        <begin position="127"/>
        <end position="149"/>
    </location>
</feature>
<feature type="transmembrane region" description="Helical" evidence="7">
    <location>
        <begin position="28"/>
        <end position="49"/>
    </location>
</feature>
<evidence type="ECO:0000313" key="10">
    <source>
        <dbReference type="Proteomes" id="UP000295717"/>
    </source>
</evidence>
<name>A0A4R3MR51_9GAMM</name>
<dbReference type="InterPro" id="IPR003362">
    <property type="entry name" value="Bact_transf"/>
</dbReference>
<feature type="transmembrane region" description="Helical" evidence="7">
    <location>
        <begin position="94"/>
        <end position="115"/>
    </location>
</feature>
<dbReference type="NCBIfam" id="TIGR03025">
    <property type="entry name" value="EPS_sugtrans"/>
    <property type="match status" value="1"/>
</dbReference>
<proteinExistence type="inferred from homology"/>
<organism evidence="9 10">
    <name type="scientific">Thiobaca trueperi</name>
    <dbReference type="NCBI Taxonomy" id="127458"/>
    <lineage>
        <taxon>Bacteria</taxon>
        <taxon>Pseudomonadati</taxon>
        <taxon>Pseudomonadota</taxon>
        <taxon>Gammaproteobacteria</taxon>
        <taxon>Chromatiales</taxon>
        <taxon>Chromatiaceae</taxon>
        <taxon>Thiobaca</taxon>
    </lineage>
</organism>
<dbReference type="Proteomes" id="UP000295717">
    <property type="component" value="Unassembled WGS sequence"/>
</dbReference>
<dbReference type="NCBIfam" id="TIGR03023">
    <property type="entry name" value="WcaJ_sugtrans"/>
    <property type="match status" value="1"/>
</dbReference>
<evidence type="ECO:0000313" key="9">
    <source>
        <dbReference type="EMBL" id="TCT18694.1"/>
    </source>
</evidence>
<sequence>MNTGIIEARHEKRQSAHRGNAIHLYFHLYLYFLDMAALIVSSLVVYVLLDISSSPETWLRYGLAVTLTMLAYSVFGFANGLYDWHRFHQQIKQPYVAFGGIIFGFGALILVIFAFKITADYSRLWLGFWLLTFAGYILISRVVLVWHLSSPASRNVRRRQAIILGAGENGREVLDHLIRFDDQDIRVIGFLDDRMTRLSDSYRGVPVLGATPLAESLICEQGIDLIIMALPWTAHERIDGLLQKLSSWAVDIYMAPDKLGLRYADRPVLRVGGMHVLSLKDRPISDWNAVVKRIEDLCLVIPALVLLSPLMVIVALAIRIESRGPVLFVQDRYGFNNNLIKVYKFRSMYTEMTDHHCERQTVKNDPRVTRVGRFIRYTSIDELPQLFNVIQGSMSVVGPRPHAKGTKSEGRLLEDVVSEYASRHRVKPGITGWAQCNGWRGETDTCEKIVKRVEHDLFYIENWSVFLDILIIVKTLLLLFKKQENAY</sequence>
<dbReference type="Pfam" id="PF13727">
    <property type="entry name" value="CoA_binding_3"/>
    <property type="match status" value="1"/>
</dbReference>
<dbReference type="InterPro" id="IPR017473">
    <property type="entry name" value="Undecaprenyl-P_gluc_Ptfrase"/>
</dbReference>
<accession>A0A4R3MR51</accession>
<evidence type="ECO:0000256" key="5">
    <source>
        <dbReference type="ARBA" id="ARBA00022989"/>
    </source>
</evidence>
<keyword evidence="4 7" id="KW-0812">Transmembrane</keyword>
<comment type="similarity">
    <text evidence="2">Belongs to the bacterial sugar transferase family.</text>
</comment>
<dbReference type="PANTHER" id="PTHR30576">
    <property type="entry name" value="COLANIC BIOSYNTHESIS UDP-GLUCOSE LIPID CARRIER TRANSFERASE"/>
    <property type="match status" value="1"/>
</dbReference>
<dbReference type="GO" id="GO:0016020">
    <property type="term" value="C:membrane"/>
    <property type="evidence" value="ECO:0007669"/>
    <property type="project" value="UniProtKB-SubCell"/>
</dbReference>
<evidence type="ECO:0000256" key="3">
    <source>
        <dbReference type="ARBA" id="ARBA00022679"/>
    </source>
</evidence>
<dbReference type="InterPro" id="IPR036291">
    <property type="entry name" value="NAD(P)-bd_dom_sf"/>
</dbReference>
<dbReference type="RefSeq" id="WP_132978527.1">
    <property type="nucleotide sequence ID" value="NZ_SMAO01000012.1"/>
</dbReference>
<evidence type="ECO:0000259" key="8">
    <source>
        <dbReference type="Pfam" id="PF02397"/>
    </source>
</evidence>
<comment type="subcellular location">
    <subcellularLocation>
        <location evidence="1">Membrane</location>
        <topology evidence="1">Multi-pass membrane protein</topology>
    </subcellularLocation>
</comment>
<evidence type="ECO:0000256" key="2">
    <source>
        <dbReference type="ARBA" id="ARBA00006464"/>
    </source>
</evidence>
<dbReference type="InterPro" id="IPR017475">
    <property type="entry name" value="EPS_sugar_tfrase"/>
</dbReference>
<gene>
    <name evidence="9" type="ORF">EDC35_11217</name>
</gene>
<evidence type="ECO:0000256" key="6">
    <source>
        <dbReference type="ARBA" id="ARBA00023136"/>
    </source>
</evidence>
<dbReference type="OrthoDB" id="9808602at2"/>
<keyword evidence="3 9" id="KW-0808">Transferase</keyword>
<dbReference type="AlphaFoldDB" id="A0A4R3MR51"/>
<feature type="domain" description="Bacterial sugar transferase" evidence="8">
    <location>
        <begin position="292"/>
        <end position="480"/>
    </location>
</feature>
<keyword evidence="10" id="KW-1185">Reference proteome</keyword>
<feature type="transmembrane region" description="Helical" evidence="7">
    <location>
        <begin position="297"/>
        <end position="318"/>
    </location>
</feature>